<dbReference type="GO" id="GO:0006955">
    <property type="term" value="P:immune response"/>
    <property type="evidence" value="ECO:0007669"/>
    <property type="project" value="InterPro"/>
</dbReference>
<dbReference type="PANTHER" id="PTHR11419">
    <property type="entry name" value="INTERFERON GAMMA"/>
    <property type="match status" value="1"/>
</dbReference>
<evidence type="ECO:0000256" key="1">
    <source>
        <dbReference type="ARBA" id="ARBA00004613"/>
    </source>
</evidence>
<dbReference type="GO" id="GO:0005615">
    <property type="term" value="C:extracellular space"/>
    <property type="evidence" value="ECO:0007669"/>
    <property type="project" value="UniProtKB-KW"/>
</dbReference>
<proteinExistence type="predicted"/>
<reference evidence="6 7" key="1">
    <citation type="journal article" date="2021" name="Sci. Rep.">
        <title>Chromosome anchoring in Senegalese sole (Solea senegalensis) reveals sex-associated markers and genome rearrangements in flatfish.</title>
        <authorList>
            <person name="Guerrero-Cozar I."/>
            <person name="Gomez-Garrido J."/>
            <person name="Berbel C."/>
            <person name="Martinez-Blanch J.F."/>
            <person name="Alioto T."/>
            <person name="Claros M.G."/>
            <person name="Gagnaire P.A."/>
            <person name="Manchado M."/>
        </authorList>
    </citation>
    <scope>NUCLEOTIDE SEQUENCE [LARGE SCALE GENOMIC DNA]</scope>
    <source>
        <strain evidence="6">Sse05_10M</strain>
    </source>
</reference>
<comment type="caution">
    <text evidence="6">The sequence shown here is derived from an EMBL/GenBank/DDBJ whole genome shotgun (WGS) entry which is preliminary data.</text>
</comment>
<organism evidence="6 7">
    <name type="scientific">Solea senegalensis</name>
    <name type="common">Senegalese sole</name>
    <dbReference type="NCBI Taxonomy" id="28829"/>
    <lineage>
        <taxon>Eukaryota</taxon>
        <taxon>Metazoa</taxon>
        <taxon>Chordata</taxon>
        <taxon>Craniata</taxon>
        <taxon>Vertebrata</taxon>
        <taxon>Euteleostomi</taxon>
        <taxon>Actinopterygii</taxon>
        <taxon>Neopterygii</taxon>
        <taxon>Teleostei</taxon>
        <taxon>Neoteleostei</taxon>
        <taxon>Acanthomorphata</taxon>
        <taxon>Carangaria</taxon>
        <taxon>Pleuronectiformes</taxon>
        <taxon>Pleuronectoidei</taxon>
        <taxon>Soleidae</taxon>
        <taxon>Solea</taxon>
    </lineage>
</organism>
<feature type="compositionally biased region" description="Basic residues" evidence="4">
    <location>
        <begin position="193"/>
        <end position="212"/>
    </location>
</feature>
<keyword evidence="2" id="KW-0202">Cytokine</keyword>
<keyword evidence="3" id="KW-0964">Secreted</keyword>
<evidence type="ECO:0000256" key="2">
    <source>
        <dbReference type="ARBA" id="ARBA00022514"/>
    </source>
</evidence>
<feature type="signal peptide" evidence="5">
    <location>
        <begin position="1"/>
        <end position="23"/>
    </location>
</feature>
<feature type="region of interest" description="Disordered" evidence="4">
    <location>
        <begin position="189"/>
        <end position="212"/>
    </location>
</feature>
<dbReference type="GO" id="GO:0005125">
    <property type="term" value="F:cytokine activity"/>
    <property type="evidence" value="ECO:0007669"/>
    <property type="project" value="UniProtKB-KW"/>
</dbReference>
<evidence type="ECO:0000256" key="3">
    <source>
        <dbReference type="ARBA" id="ARBA00022525"/>
    </source>
</evidence>
<evidence type="ECO:0000313" key="6">
    <source>
        <dbReference type="EMBL" id="KAG7495876.1"/>
    </source>
</evidence>
<gene>
    <name evidence="6" type="ORF">JOB18_007043</name>
</gene>
<dbReference type="PANTHER" id="PTHR11419:SF0">
    <property type="entry name" value="INTERFERON GAMMA"/>
    <property type="match status" value="1"/>
</dbReference>
<name>A0AAV6QS39_SOLSE</name>
<comment type="subcellular location">
    <subcellularLocation>
        <location evidence="1">Secreted</location>
    </subcellularLocation>
</comment>
<dbReference type="EMBL" id="JAGKHQ010000015">
    <property type="protein sequence ID" value="KAG7495876.1"/>
    <property type="molecule type" value="Genomic_DNA"/>
</dbReference>
<dbReference type="AlphaFoldDB" id="A0AAV6QS39"/>
<evidence type="ECO:0000256" key="4">
    <source>
        <dbReference type="SAM" id="MobiDB-lite"/>
    </source>
</evidence>
<keyword evidence="7" id="KW-1185">Reference proteome</keyword>
<dbReference type="InterPro" id="IPR002069">
    <property type="entry name" value="Interferon_gamma"/>
</dbReference>
<evidence type="ECO:0000313" key="7">
    <source>
        <dbReference type="Proteomes" id="UP000693946"/>
    </source>
</evidence>
<sequence length="212" mass="24310">MLPSAARTVVCLSLCLCVCQVRGSHIPSKMNRTLQNLLQYYVSTNTASTASTTAADSKIPPKDRFSGKPVFAREPLYSRMEIKHLFMSSVLETYEKLIGQMLKQLPTPTPLTATATPGSPSKGVEVRAELNYLLHKIQDLRKHRYQEQSELVQRLQSLGRIQMDNFVVQSKALWELPWLYEQASSLSNEVKMQRRRRRRRRQAQRVKAPPRV</sequence>
<evidence type="ECO:0000256" key="5">
    <source>
        <dbReference type="SAM" id="SignalP"/>
    </source>
</evidence>
<dbReference type="GO" id="GO:0005133">
    <property type="term" value="F:type II interferon receptor binding"/>
    <property type="evidence" value="ECO:0007669"/>
    <property type="project" value="InterPro"/>
</dbReference>
<keyword evidence="5" id="KW-0732">Signal</keyword>
<protein>
    <submittedName>
        <fullName evidence="6">Interferon gamma</fullName>
    </submittedName>
</protein>
<dbReference type="Proteomes" id="UP000693946">
    <property type="component" value="Linkage Group LG3"/>
</dbReference>
<feature type="chain" id="PRO_5043641656" evidence="5">
    <location>
        <begin position="24"/>
        <end position="212"/>
    </location>
</feature>
<accession>A0AAV6QS39</accession>